<evidence type="ECO:0000313" key="4">
    <source>
        <dbReference type="EMBL" id="ACY49498.1"/>
    </source>
</evidence>
<comment type="subcellular location">
    <subcellularLocation>
        <location evidence="1">Membrane</location>
    </subcellularLocation>
</comment>
<dbReference type="Proteomes" id="UP000002221">
    <property type="component" value="Chromosome"/>
</dbReference>
<protein>
    <submittedName>
        <fullName evidence="4">Outer membrane protein/protective antigen OMA87-like protein</fullName>
    </submittedName>
</protein>
<dbReference type="PANTHER" id="PTHR34597:SF3">
    <property type="entry name" value="OUTER MEMBRANE TRANSPORTER CDIB"/>
    <property type="match status" value="1"/>
</dbReference>
<reference evidence="4 5" key="1">
    <citation type="journal article" date="2009" name="Stand. Genomic Sci.">
        <title>Complete genome sequence of Rhodothermus marinus type strain (R-10).</title>
        <authorList>
            <person name="Nolan M."/>
            <person name="Tindall B.J."/>
            <person name="Pomrenke H."/>
            <person name="Lapidus A."/>
            <person name="Copeland A."/>
            <person name="Glavina Del Rio T."/>
            <person name="Lucas S."/>
            <person name="Chen F."/>
            <person name="Tice H."/>
            <person name="Cheng J.F."/>
            <person name="Saunders E."/>
            <person name="Han C."/>
            <person name="Bruce D."/>
            <person name="Goodwin L."/>
            <person name="Chain P."/>
            <person name="Pitluck S."/>
            <person name="Ovchinikova G."/>
            <person name="Pati A."/>
            <person name="Ivanova N."/>
            <person name="Mavromatis K."/>
            <person name="Chen A."/>
            <person name="Palaniappan K."/>
            <person name="Land M."/>
            <person name="Hauser L."/>
            <person name="Chang Y.J."/>
            <person name="Jeffries C.D."/>
            <person name="Brettin T."/>
            <person name="Goker M."/>
            <person name="Bristow J."/>
            <person name="Eisen J.A."/>
            <person name="Markowitz V."/>
            <person name="Hugenholtz P."/>
            <person name="Kyrpides N.C."/>
            <person name="Klenk H.P."/>
            <person name="Detter J.C."/>
        </authorList>
    </citation>
    <scope>NUCLEOTIDE SEQUENCE [LARGE SCALE GENOMIC DNA]</scope>
    <source>
        <strain evidence="5">ATCC 43812 / DSM 4252 / R-10</strain>
    </source>
</reference>
<gene>
    <name evidence="4" type="ordered locus">Rmar_2626</name>
</gene>
<evidence type="ECO:0000256" key="2">
    <source>
        <dbReference type="ARBA" id="ARBA00023136"/>
    </source>
</evidence>
<dbReference type="HOGENOM" id="CLU_660349_0_0_10"/>
<dbReference type="GO" id="GO:0098046">
    <property type="term" value="C:type V protein secretion system complex"/>
    <property type="evidence" value="ECO:0007669"/>
    <property type="project" value="TreeGrafter"/>
</dbReference>
<dbReference type="GO" id="GO:0046819">
    <property type="term" value="P:protein secretion by the type V secretion system"/>
    <property type="evidence" value="ECO:0007669"/>
    <property type="project" value="TreeGrafter"/>
</dbReference>
<dbReference type="KEGG" id="rmr:Rmar_2626"/>
<feature type="domain" description="Bacterial surface antigen (D15)" evidence="3">
    <location>
        <begin position="247"/>
        <end position="398"/>
    </location>
</feature>
<dbReference type="GO" id="GO:0008320">
    <property type="term" value="F:protein transmembrane transporter activity"/>
    <property type="evidence" value="ECO:0007669"/>
    <property type="project" value="TreeGrafter"/>
</dbReference>
<sequence length="416" mass="47196">MWLLLLFGLLLAPQPDSTRDETLPGLHLRPPVCEEFWELDCRRPRPLAAFAGDFPHRWPFRETALYRSLPGLRYNRVEGLVLGLGTEPLEWTEYDRVRLVGQLAYAFALRRWRYEVGAETVLNPARSEAFYLKLGGGYYRTTRTDDLWKTAPLENTLAAFLFGNDFYALYYETEGWQLYAVQRLTRYAQLGLGFRAEDHRALPQKTRWAMFDHQAAEVNLSAREGRRQAVVLTLDAGRILAYRDLPAGWALRLQAELGRGLGGDFSYNRYVADGRLYLFTGRHSRLNLRLRGGWVDDAVPVQQQFFLGGIGSVRGYAQNSFLGTRMLLGNAELVVQGVSLVPGKVIEDLVFLAFVDAGWVNAFGTNAFRTQDLLSAAGIGLGFDEGRSVRLELAWPLRDLGQGYRPSLWFRISPAF</sequence>
<dbReference type="InterPro" id="IPR000184">
    <property type="entry name" value="Bac_surfAg_D15"/>
</dbReference>
<dbReference type="PANTHER" id="PTHR34597">
    <property type="entry name" value="SLR1661 PROTEIN"/>
    <property type="match status" value="1"/>
</dbReference>
<dbReference type="AlphaFoldDB" id="D0MG09"/>
<dbReference type="eggNOG" id="COG0729">
    <property type="taxonomic scope" value="Bacteria"/>
</dbReference>
<evidence type="ECO:0000259" key="3">
    <source>
        <dbReference type="Pfam" id="PF01103"/>
    </source>
</evidence>
<name>D0MG09_RHOM4</name>
<evidence type="ECO:0000313" key="5">
    <source>
        <dbReference type="Proteomes" id="UP000002221"/>
    </source>
</evidence>
<dbReference type="InterPro" id="IPR051544">
    <property type="entry name" value="TPS_OM_transporter"/>
</dbReference>
<dbReference type="Pfam" id="PF01103">
    <property type="entry name" value="Omp85"/>
    <property type="match status" value="1"/>
</dbReference>
<keyword evidence="5" id="KW-1185">Reference proteome</keyword>
<proteinExistence type="predicted"/>
<dbReference type="STRING" id="518766.Rmar_2626"/>
<dbReference type="RefSeq" id="WP_012845108.1">
    <property type="nucleotide sequence ID" value="NC_013501.1"/>
</dbReference>
<dbReference type="EMBL" id="CP001807">
    <property type="protein sequence ID" value="ACY49498.1"/>
    <property type="molecule type" value="Genomic_DNA"/>
</dbReference>
<evidence type="ECO:0000256" key="1">
    <source>
        <dbReference type="ARBA" id="ARBA00004370"/>
    </source>
</evidence>
<organism evidence="4 5">
    <name type="scientific">Rhodothermus marinus (strain ATCC 43812 / DSM 4252 / R-10)</name>
    <name type="common">Rhodothermus obamensis</name>
    <dbReference type="NCBI Taxonomy" id="518766"/>
    <lineage>
        <taxon>Bacteria</taxon>
        <taxon>Pseudomonadati</taxon>
        <taxon>Rhodothermota</taxon>
        <taxon>Rhodothermia</taxon>
        <taxon>Rhodothermales</taxon>
        <taxon>Rhodothermaceae</taxon>
        <taxon>Rhodothermus</taxon>
    </lineage>
</organism>
<dbReference type="GO" id="GO:0019867">
    <property type="term" value="C:outer membrane"/>
    <property type="evidence" value="ECO:0007669"/>
    <property type="project" value="InterPro"/>
</dbReference>
<dbReference type="Gene3D" id="2.40.160.50">
    <property type="entry name" value="membrane protein fhac: a member of the omp85/tpsb transporter family"/>
    <property type="match status" value="1"/>
</dbReference>
<keyword evidence="2" id="KW-0472">Membrane</keyword>
<dbReference type="OrthoDB" id="9770732at2"/>
<accession>D0MG09</accession>